<keyword evidence="2" id="KW-0732">Signal</keyword>
<feature type="compositionally biased region" description="Low complexity" evidence="1">
    <location>
        <begin position="42"/>
        <end position="51"/>
    </location>
</feature>
<evidence type="ECO:0000256" key="1">
    <source>
        <dbReference type="SAM" id="MobiDB-lite"/>
    </source>
</evidence>
<feature type="region of interest" description="Disordered" evidence="1">
    <location>
        <begin position="29"/>
        <end position="51"/>
    </location>
</feature>
<dbReference type="Proteomes" id="UP000432015">
    <property type="component" value="Unassembled WGS sequence"/>
</dbReference>
<feature type="chain" id="PRO_5038357566" description="Lipoprotein" evidence="2">
    <location>
        <begin position="21"/>
        <end position="168"/>
    </location>
</feature>
<keyword evidence="4" id="KW-1185">Reference proteome</keyword>
<accession>A0A7K1LC25</accession>
<proteinExistence type="predicted"/>
<dbReference type="EMBL" id="WOFH01000017">
    <property type="protein sequence ID" value="MUN41977.1"/>
    <property type="molecule type" value="Genomic_DNA"/>
</dbReference>
<sequence>MAHPSLVRPACVSLAVALLAAACGGDGSDKAEVYTPPPSPKATPTVAAPDPAAREGIEGARAALQTFLRGQAAGDAAVCRYVAPDSPFFKGPPIGGDCTIGVRNIPHLLRPQERQALRTVVVTGGRLKGEEAVIPFSALRWTAGSMEESTLQPRFTLRRDDENWQIYR</sequence>
<dbReference type="AlphaFoldDB" id="A0A7K1LC25"/>
<feature type="signal peptide" evidence="2">
    <location>
        <begin position="1"/>
        <end position="20"/>
    </location>
</feature>
<dbReference type="RefSeq" id="WP_156221244.1">
    <property type="nucleotide sequence ID" value="NZ_WOFH01000017.1"/>
</dbReference>
<evidence type="ECO:0008006" key="5">
    <source>
        <dbReference type="Google" id="ProtNLM"/>
    </source>
</evidence>
<evidence type="ECO:0000256" key="2">
    <source>
        <dbReference type="SAM" id="SignalP"/>
    </source>
</evidence>
<comment type="caution">
    <text evidence="3">The sequence shown here is derived from an EMBL/GenBank/DDBJ whole genome shotgun (WGS) entry which is preliminary data.</text>
</comment>
<reference evidence="3 4" key="1">
    <citation type="submission" date="2019-11" db="EMBL/GenBank/DDBJ databases">
        <authorList>
            <person name="Cao P."/>
        </authorList>
    </citation>
    <scope>NUCLEOTIDE SEQUENCE [LARGE SCALE GENOMIC DNA]</scope>
    <source>
        <strain evidence="3 4">NEAU-AAG5</strain>
    </source>
</reference>
<evidence type="ECO:0000313" key="3">
    <source>
        <dbReference type="EMBL" id="MUN41977.1"/>
    </source>
</evidence>
<name>A0A7K1LC25_9ACTN</name>
<gene>
    <name evidence="3" type="ORF">GNZ18_36120</name>
</gene>
<protein>
    <recommendedName>
        <fullName evidence="5">Lipoprotein</fullName>
    </recommendedName>
</protein>
<organism evidence="3 4">
    <name type="scientific">Actinomadura litoris</name>
    <dbReference type="NCBI Taxonomy" id="2678616"/>
    <lineage>
        <taxon>Bacteria</taxon>
        <taxon>Bacillati</taxon>
        <taxon>Actinomycetota</taxon>
        <taxon>Actinomycetes</taxon>
        <taxon>Streptosporangiales</taxon>
        <taxon>Thermomonosporaceae</taxon>
        <taxon>Actinomadura</taxon>
    </lineage>
</organism>
<evidence type="ECO:0000313" key="4">
    <source>
        <dbReference type="Proteomes" id="UP000432015"/>
    </source>
</evidence>